<dbReference type="PANTHER" id="PTHR33776:SF3">
    <property type="entry name" value="PHD-TYPE DOMAIN-CONTAINING PROTEIN"/>
    <property type="match status" value="1"/>
</dbReference>
<evidence type="ECO:0000313" key="1">
    <source>
        <dbReference type="EMBL" id="KAK2160506.1"/>
    </source>
</evidence>
<name>A0AAD9JX50_RIDPI</name>
<evidence type="ECO:0000313" key="2">
    <source>
        <dbReference type="Proteomes" id="UP001209878"/>
    </source>
</evidence>
<comment type="caution">
    <text evidence="1">The sequence shown here is derived from an EMBL/GenBank/DDBJ whole genome shotgun (WGS) entry which is preliminary data.</text>
</comment>
<sequence length="304" mass="34771">MLVDILFITETKLDPSFSLAQFDVPNYRSFRKDRTGRGGGILTYVRSDLPTRQRPDLELQHVECITIETTVCGRKWAIVCVYRPPSMLNASFIDDFTTCIDNVHVHFDNIIVIGDLNYDLVKPDKSQPLHTVCDIFDFTNLIKTPTCFMKDAHPSILDVILTNRTSLLFNITNSTCSISDWYNIISSVIKGAAPPPNKHKIKCRSYKHFDERVFSEAVGVIPFDVAYVFDDVDDIYWAHEVLLTHVLNEHVPIKEKTVKTKQTPFMNSKLRKAVFKSQCFSTNTKHGVLRPTGNLRNLCTKLKR</sequence>
<proteinExistence type="predicted"/>
<dbReference type="Gene3D" id="3.60.10.10">
    <property type="entry name" value="Endonuclease/exonuclease/phosphatase"/>
    <property type="match status" value="1"/>
</dbReference>
<gene>
    <name evidence="1" type="ORF">NP493_1644g00002</name>
</gene>
<reference evidence="1" key="1">
    <citation type="journal article" date="2023" name="Mol. Biol. Evol.">
        <title>Third-Generation Sequencing Reveals the Adaptive Role of the Epigenome in Three Deep-Sea Polychaetes.</title>
        <authorList>
            <person name="Perez M."/>
            <person name="Aroh O."/>
            <person name="Sun Y."/>
            <person name="Lan Y."/>
            <person name="Juniper S.K."/>
            <person name="Young C.R."/>
            <person name="Angers B."/>
            <person name="Qian P.Y."/>
        </authorList>
    </citation>
    <scope>NUCLEOTIDE SEQUENCE</scope>
    <source>
        <strain evidence="1">R07B-5</strain>
    </source>
</reference>
<keyword evidence="2" id="KW-1185">Reference proteome</keyword>
<dbReference type="InterPro" id="IPR036691">
    <property type="entry name" value="Endo/exonu/phosph_ase_sf"/>
</dbReference>
<dbReference type="EMBL" id="JAODUO010001643">
    <property type="protein sequence ID" value="KAK2160506.1"/>
    <property type="molecule type" value="Genomic_DNA"/>
</dbReference>
<dbReference type="PANTHER" id="PTHR33776">
    <property type="entry name" value="ENDO/EXONUCLEASE/PHOSPHATASE DOMAIN-CONTAINING PROTEIN"/>
    <property type="match status" value="1"/>
</dbReference>
<organism evidence="1 2">
    <name type="scientific">Ridgeia piscesae</name>
    <name type="common">Tubeworm</name>
    <dbReference type="NCBI Taxonomy" id="27915"/>
    <lineage>
        <taxon>Eukaryota</taxon>
        <taxon>Metazoa</taxon>
        <taxon>Spiralia</taxon>
        <taxon>Lophotrochozoa</taxon>
        <taxon>Annelida</taxon>
        <taxon>Polychaeta</taxon>
        <taxon>Sedentaria</taxon>
        <taxon>Canalipalpata</taxon>
        <taxon>Sabellida</taxon>
        <taxon>Siboglinidae</taxon>
        <taxon>Ridgeia</taxon>
    </lineage>
</organism>
<evidence type="ECO:0008006" key="3">
    <source>
        <dbReference type="Google" id="ProtNLM"/>
    </source>
</evidence>
<dbReference type="AlphaFoldDB" id="A0AAD9JX50"/>
<accession>A0AAD9JX50</accession>
<dbReference type="Proteomes" id="UP001209878">
    <property type="component" value="Unassembled WGS sequence"/>
</dbReference>
<dbReference type="SUPFAM" id="SSF56219">
    <property type="entry name" value="DNase I-like"/>
    <property type="match status" value="1"/>
</dbReference>
<protein>
    <recommendedName>
        <fullName evidence="3">Endonuclease/exonuclease/phosphatase domain-containing protein</fullName>
    </recommendedName>
</protein>